<evidence type="ECO:0000313" key="2">
    <source>
        <dbReference type="EMBL" id="AIA85211.1"/>
    </source>
</evidence>
<accession>A0A060BXI8</accession>
<dbReference type="Gene3D" id="2.60.40.10">
    <property type="entry name" value="Immunoglobulins"/>
    <property type="match status" value="1"/>
</dbReference>
<sequence>MPTLTGTLSEVLEDGAFVQIIRDGSVVGTAVVTPTGWTYTENSPLADDTYTYTVRVVDKAGNAGEKSDPVSVIIDASAPNQTT</sequence>
<feature type="domain" description="Bacterial Ig-like" evidence="1">
    <location>
        <begin position="2"/>
        <end position="75"/>
    </location>
</feature>
<dbReference type="InterPro" id="IPR044016">
    <property type="entry name" value="Big_13"/>
</dbReference>
<organism evidence="2">
    <name type="scientific">uncultured Methylobacterium sp</name>
    <dbReference type="NCBI Taxonomy" id="157278"/>
    <lineage>
        <taxon>Bacteria</taxon>
        <taxon>Pseudomonadati</taxon>
        <taxon>Pseudomonadota</taxon>
        <taxon>Alphaproteobacteria</taxon>
        <taxon>Hyphomicrobiales</taxon>
        <taxon>Methylobacteriaceae</taxon>
        <taxon>Methylobacterium</taxon>
        <taxon>environmental samples</taxon>
    </lineage>
</organism>
<proteinExistence type="predicted"/>
<protein>
    <submittedName>
        <fullName evidence="2">CAZy families GH5 protein</fullName>
    </submittedName>
</protein>
<dbReference type="EMBL" id="KF117952">
    <property type="protein sequence ID" value="AIA85211.1"/>
    <property type="molecule type" value="Genomic_DNA"/>
</dbReference>
<dbReference type="AlphaFoldDB" id="A0A060BXI8"/>
<evidence type="ECO:0000259" key="1">
    <source>
        <dbReference type="Pfam" id="PF19077"/>
    </source>
</evidence>
<feature type="non-terminal residue" evidence="2">
    <location>
        <position position="83"/>
    </location>
</feature>
<reference evidence="2" key="1">
    <citation type="journal article" date="2013" name="Environ. Microbiol.">
        <title>Seasonally variable intestinal metagenomes of the red palm weevil (Rhynchophorus ferrugineus).</title>
        <authorList>
            <person name="Jia S."/>
            <person name="Zhang X."/>
            <person name="Zhang G."/>
            <person name="Yin A."/>
            <person name="Zhang S."/>
            <person name="Li F."/>
            <person name="Wang L."/>
            <person name="Zhao D."/>
            <person name="Yun Q."/>
            <person name="Tala"/>
            <person name="Wang J."/>
            <person name="Sun G."/>
            <person name="Baabdullah M."/>
            <person name="Yu X."/>
            <person name="Hu S."/>
            <person name="Al-Mssallem I.S."/>
            <person name="Yu J."/>
        </authorList>
    </citation>
    <scope>NUCLEOTIDE SEQUENCE</scope>
</reference>
<dbReference type="InterPro" id="IPR013783">
    <property type="entry name" value="Ig-like_fold"/>
</dbReference>
<name>A0A060BXI8_9HYPH</name>
<dbReference type="Pfam" id="PF19077">
    <property type="entry name" value="Big_13"/>
    <property type="match status" value="1"/>
</dbReference>